<organism evidence="3 4">
    <name type="scientific">Nocardioides panacis</name>
    <dbReference type="NCBI Taxonomy" id="2849501"/>
    <lineage>
        <taxon>Bacteria</taxon>
        <taxon>Bacillati</taxon>
        <taxon>Actinomycetota</taxon>
        <taxon>Actinomycetes</taxon>
        <taxon>Propionibacteriales</taxon>
        <taxon>Nocardioidaceae</taxon>
        <taxon>Nocardioides</taxon>
    </lineage>
</organism>
<dbReference type="PANTHER" id="PTHR10157">
    <property type="entry name" value="DOPAMINE BETA HYDROXYLASE RELATED"/>
    <property type="match status" value="1"/>
</dbReference>
<dbReference type="AlphaFoldDB" id="A0A975Y2I0"/>
<feature type="region of interest" description="Disordered" evidence="1">
    <location>
        <begin position="31"/>
        <end position="62"/>
    </location>
</feature>
<feature type="chain" id="PRO_5038802706" description="Copper type II ascorbate-dependent monooxygenase C-terminal domain-containing protein" evidence="2">
    <location>
        <begin position="29"/>
        <end position="398"/>
    </location>
</feature>
<keyword evidence="2" id="KW-0732">Signal</keyword>
<dbReference type="Proteomes" id="UP000683575">
    <property type="component" value="Chromosome"/>
</dbReference>
<evidence type="ECO:0000256" key="1">
    <source>
        <dbReference type="SAM" id="MobiDB-lite"/>
    </source>
</evidence>
<feature type="compositionally biased region" description="Low complexity" evidence="1">
    <location>
        <begin position="31"/>
        <end position="57"/>
    </location>
</feature>
<dbReference type="PANTHER" id="PTHR10157:SF23">
    <property type="entry name" value="MOXD1 HOMOLOG 1"/>
    <property type="match status" value="1"/>
</dbReference>
<dbReference type="PROSITE" id="PS51257">
    <property type="entry name" value="PROKAR_LIPOPROTEIN"/>
    <property type="match status" value="1"/>
</dbReference>
<evidence type="ECO:0000313" key="4">
    <source>
        <dbReference type="Proteomes" id="UP000683575"/>
    </source>
</evidence>
<gene>
    <name evidence="3" type="ORF">KRR39_13090</name>
</gene>
<dbReference type="EMBL" id="CP077062">
    <property type="protein sequence ID" value="QWZ10565.1"/>
    <property type="molecule type" value="Genomic_DNA"/>
</dbReference>
<protein>
    <recommendedName>
        <fullName evidence="5">Copper type II ascorbate-dependent monooxygenase C-terminal domain-containing protein</fullName>
    </recommendedName>
</protein>
<evidence type="ECO:0008006" key="5">
    <source>
        <dbReference type="Google" id="ProtNLM"/>
    </source>
</evidence>
<proteinExistence type="predicted"/>
<name>A0A975Y2I0_9ACTN</name>
<accession>A0A975Y2I0</accession>
<evidence type="ECO:0000313" key="3">
    <source>
        <dbReference type="EMBL" id="QWZ10565.1"/>
    </source>
</evidence>
<dbReference type="KEGG" id="nps:KRR39_13090"/>
<evidence type="ECO:0000256" key="2">
    <source>
        <dbReference type="SAM" id="SignalP"/>
    </source>
</evidence>
<sequence>MAPGMSRPGRTAAALLVLALAVAGCSTAPRDASTPAAPASASAAPHATHAAVASPSARPKPLRAGERRVTLAMPAAYTPSAPYGTGTDDYRCFVLDPHLRQDAFITGLNILPGTPDVVHHVILFRVPPESVPAVQAQDASEKGQGWTCFGGTGLDSPGGSLDDAPWLGAWAPGGSEQVMAPDVGVPVRKGSRVIMQVHYNLLAGPRPDVSATQLRLAPASAGLHPLETMLLPAPVELPCRSGHTQSLLCDRATAVADVQKRFGDEVGQTANYLHLLCGQVQAGPVQACDRKVTEPATIRAVAGHMHLLGRSIRIEVDPGTPRARTVLDVPVWDFDNQGAKAVRPVPLRRGDTVRVTCRHDQRLRDRLPAFRGRPERYVVWGEGTTDEMCLGILLVTRP</sequence>
<dbReference type="InterPro" id="IPR000945">
    <property type="entry name" value="DBH-like"/>
</dbReference>
<reference evidence="3" key="1">
    <citation type="submission" date="2021-06" db="EMBL/GenBank/DDBJ databases">
        <title>Complete genome sequence of Nocardioides sp. G188.</title>
        <authorList>
            <person name="Im W.-T."/>
        </authorList>
    </citation>
    <scope>NUCLEOTIDE SEQUENCE</scope>
    <source>
        <strain evidence="3">G188</strain>
    </source>
</reference>
<dbReference type="GO" id="GO:0004500">
    <property type="term" value="F:dopamine beta-monooxygenase activity"/>
    <property type="evidence" value="ECO:0007669"/>
    <property type="project" value="InterPro"/>
</dbReference>
<feature type="signal peptide" evidence="2">
    <location>
        <begin position="1"/>
        <end position="28"/>
    </location>
</feature>
<keyword evidence="4" id="KW-1185">Reference proteome</keyword>